<evidence type="ECO:0000313" key="2">
    <source>
        <dbReference type="EMBL" id="KAF1028000.1"/>
    </source>
</evidence>
<dbReference type="EMBL" id="WNDP01000004">
    <property type="protein sequence ID" value="KAF1028000.1"/>
    <property type="molecule type" value="Genomic_DNA"/>
</dbReference>
<dbReference type="AlphaFoldDB" id="A0A833UXH7"/>
<name>A0A833UXH7_ACIBZ</name>
<reference evidence="3" key="1">
    <citation type="journal article" date="2020" name="MBio">
        <title>Horizontal gene transfer to a defensive symbiont with a reduced genome amongst a multipartite beetle microbiome.</title>
        <authorList>
            <person name="Waterworth S.C."/>
            <person name="Florez L.V."/>
            <person name="Rees E.R."/>
            <person name="Hertweck C."/>
            <person name="Kaltenpoth M."/>
            <person name="Kwan J.C."/>
        </authorList>
    </citation>
    <scope>NUCLEOTIDE SEQUENCE [LARGE SCALE GENOMIC DNA]</scope>
</reference>
<comment type="caution">
    <text evidence="2">The sequence shown here is derived from an EMBL/GenBank/DDBJ whole genome shotgun (WGS) entry which is preliminary data.</text>
</comment>
<protein>
    <submittedName>
        <fullName evidence="2">Putative transport protein HsrA</fullName>
    </submittedName>
</protein>
<feature type="transmembrane region" description="Helical" evidence="1">
    <location>
        <begin position="80"/>
        <end position="105"/>
    </location>
</feature>
<gene>
    <name evidence="2" type="primary">hsrA</name>
    <name evidence="2" type="ORF">GAK29_00299</name>
</gene>
<sequence length="182" mass="21302">MPNVKETSVKSFDFSGFILLAIAMIGMALGIENIASKEISRNFSIGLLSIGIISACIYAYHAHTHQNALFRSRLFKNKIYTIGVLGNFFVRFGGNAVPFILPLMLQVAFKMEQFLVDDYDAFNEYWYCLSRHIVEYFYRIFYRDTYYSSFSLYTDLLRCDQYHHCFNFLSDPKRYPRLNCSK</sequence>
<accession>A0A833UXH7</accession>
<evidence type="ECO:0000256" key="1">
    <source>
        <dbReference type="SAM" id="Phobius"/>
    </source>
</evidence>
<evidence type="ECO:0000313" key="3">
    <source>
        <dbReference type="Proteomes" id="UP000490535"/>
    </source>
</evidence>
<feature type="transmembrane region" description="Helical" evidence="1">
    <location>
        <begin position="43"/>
        <end position="60"/>
    </location>
</feature>
<keyword evidence="1" id="KW-0472">Membrane</keyword>
<organism evidence="2 3">
    <name type="scientific">Acinetobacter bereziniae</name>
    <name type="common">Acinetobacter genomosp. 10</name>
    <dbReference type="NCBI Taxonomy" id="106648"/>
    <lineage>
        <taxon>Bacteria</taxon>
        <taxon>Pseudomonadati</taxon>
        <taxon>Pseudomonadota</taxon>
        <taxon>Gammaproteobacteria</taxon>
        <taxon>Moraxellales</taxon>
        <taxon>Moraxellaceae</taxon>
        <taxon>Acinetobacter</taxon>
    </lineage>
</organism>
<dbReference type="Proteomes" id="UP000490535">
    <property type="component" value="Unassembled WGS sequence"/>
</dbReference>
<keyword evidence="1" id="KW-1133">Transmembrane helix</keyword>
<feature type="transmembrane region" description="Helical" evidence="1">
    <location>
        <begin position="12"/>
        <end position="31"/>
    </location>
</feature>
<proteinExistence type="predicted"/>
<keyword evidence="1" id="KW-0812">Transmembrane</keyword>